<dbReference type="AlphaFoldDB" id="A0A846X037"/>
<dbReference type="RefSeq" id="WP_168545632.1">
    <property type="nucleotide sequence ID" value="NZ_BAAAKS010000007.1"/>
</dbReference>
<dbReference type="CDD" id="cd01392">
    <property type="entry name" value="HTH_LacI"/>
    <property type="match status" value="1"/>
</dbReference>
<feature type="domain" description="HTH lacI-type" evidence="4">
    <location>
        <begin position="7"/>
        <end position="61"/>
    </location>
</feature>
<dbReference type="InterPro" id="IPR046335">
    <property type="entry name" value="LacI/GalR-like_sensor"/>
</dbReference>
<comment type="caution">
    <text evidence="5">The sequence shown here is derived from an EMBL/GenBank/DDBJ whole genome shotgun (WGS) entry which is preliminary data.</text>
</comment>
<evidence type="ECO:0000256" key="1">
    <source>
        <dbReference type="ARBA" id="ARBA00023015"/>
    </source>
</evidence>
<evidence type="ECO:0000313" key="5">
    <source>
        <dbReference type="EMBL" id="NKY18604.1"/>
    </source>
</evidence>
<dbReference type="Gene3D" id="1.10.260.40">
    <property type="entry name" value="lambda repressor-like DNA-binding domains"/>
    <property type="match status" value="1"/>
</dbReference>
<proteinExistence type="predicted"/>
<evidence type="ECO:0000259" key="4">
    <source>
        <dbReference type="PROSITE" id="PS50932"/>
    </source>
</evidence>
<accession>A0A846X037</accession>
<evidence type="ECO:0000313" key="6">
    <source>
        <dbReference type="Proteomes" id="UP000582646"/>
    </source>
</evidence>
<name>A0A846X037_9ACTN</name>
<dbReference type="GO" id="GO:0000976">
    <property type="term" value="F:transcription cis-regulatory region binding"/>
    <property type="evidence" value="ECO:0007669"/>
    <property type="project" value="TreeGrafter"/>
</dbReference>
<dbReference type="SUPFAM" id="SSF53822">
    <property type="entry name" value="Periplasmic binding protein-like I"/>
    <property type="match status" value="1"/>
</dbReference>
<dbReference type="PANTHER" id="PTHR30146">
    <property type="entry name" value="LACI-RELATED TRANSCRIPTIONAL REPRESSOR"/>
    <property type="match status" value="1"/>
</dbReference>
<evidence type="ECO:0000256" key="3">
    <source>
        <dbReference type="ARBA" id="ARBA00023163"/>
    </source>
</evidence>
<dbReference type="EMBL" id="JAAXOQ010000010">
    <property type="protein sequence ID" value="NKY18604.1"/>
    <property type="molecule type" value="Genomic_DNA"/>
</dbReference>
<keyword evidence="3" id="KW-0804">Transcription</keyword>
<evidence type="ECO:0000256" key="2">
    <source>
        <dbReference type="ARBA" id="ARBA00023125"/>
    </source>
</evidence>
<keyword evidence="2" id="KW-0238">DNA-binding</keyword>
<keyword evidence="1" id="KW-0805">Transcription regulation</keyword>
<organism evidence="5 6">
    <name type="scientific">Tsukamurella spumae</name>
    <dbReference type="NCBI Taxonomy" id="44753"/>
    <lineage>
        <taxon>Bacteria</taxon>
        <taxon>Bacillati</taxon>
        <taxon>Actinomycetota</taxon>
        <taxon>Actinomycetes</taxon>
        <taxon>Mycobacteriales</taxon>
        <taxon>Tsukamurellaceae</taxon>
        <taxon>Tsukamurella</taxon>
    </lineage>
</organism>
<dbReference type="SUPFAM" id="SSF47413">
    <property type="entry name" value="lambda repressor-like DNA-binding domains"/>
    <property type="match status" value="1"/>
</dbReference>
<dbReference type="Gene3D" id="3.40.50.2300">
    <property type="match status" value="2"/>
</dbReference>
<reference evidence="5 6" key="1">
    <citation type="submission" date="2020-04" db="EMBL/GenBank/DDBJ databases">
        <title>MicrobeNet Type strains.</title>
        <authorList>
            <person name="Nicholson A.C."/>
        </authorList>
    </citation>
    <scope>NUCLEOTIDE SEQUENCE [LARGE SCALE GENOMIC DNA]</scope>
    <source>
        <strain evidence="5 6">DSM 44113</strain>
    </source>
</reference>
<protein>
    <submittedName>
        <fullName evidence="5">LacI family transcriptional regulator</fullName>
    </submittedName>
</protein>
<dbReference type="InterPro" id="IPR000843">
    <property type="entry name" value="HTH_LacI"/>
</dbReference>
<dbReference type="GO" id="GO:0003700">
    <property type="term" value="F:DNA-binding transcription factor activity"/>
    <property type="evidence" value="ECO:0007669"/>
    <property type="project" value="TreeGrafter"/>
</dbReference>
<dbReference type="PROSITE" id="PS50932">
    <property type="entry name" value="HTH_LACI_2"/>
    <property type="match status" value="1"/>
</dbReference>
<gene>
    <name evidence="5" type="ORF">HF999_09500</name>
</gene>
<sequence>MIPKKQVAMKDVAQRLGISISTVSRALTGKPGVAPATRRRIVDGAAALGYVADSGARVVRNRAGRICVVVPRLDAWYYAAVADGAQEALRERGYTTVLRCVRTHAERLDFFRTVPEEDVDGLIAVSFPMDAQILDRVARMSAPVVAVSSRPPGVPSATIDDRLAATRAVGHLVRMGHRRIGLIRTSDPEGVLWDADVARDEGYRSAMAAQGIPVSDDLMVTAPWGIEGGAEAMERLLGVVPAPTAVFCFSDEVALGALRTLRRMGIAVPEQMSVIAVDDHPMAGLADLTTVAQPARRLGMEAARLVLARLDGGTAEDVVLDTRLVARHTTAVPP</sequence>
<dbReference type="Pfam" id="PF00356">
    <property type="entry name" value="LacI"/>
    <property type="match status" value="1"/>
</dbReference>
<dbReference type="InterPro" id="IPR010982">
    <property type="entry name" value="Lambda_DNA-bd_dom_sf"/>
</dbReference>
<keyword evidence="6" id="KW-1185">Reference proteome</keyword>
<dbReference type="CDD" id="cd06267">
    <property type="entry name" value="PBP1_LacI_sugar_binding-like"/>
    <property type="match status" value="1"/>
</dbReference>
<dbReference type="SMART" id="SM00354">
    <property type="entry name" value="HTH_LACI"/>
    <property type="match status" value="1"/>
</dbReference>
<dbReference type="Pfam" id="PF13377">
    <property type="entry name" value="Peripla_BP_3"/>
    <property type="match status" value="1"/>
</dbReference>
<dbReference type="Proteomes" id="UP000582646">
    <property type="component" value="Unassembled WGS sequence"/>
</dbReference>
<dbReference type="PANTHER" id="PTHR30146:SF109">
    <property type="entry name" value="HTH-TYPE TRANSCRIPTIONAL REGULATOR GALS"/>
    <property type="match status" value="1"/>
</dbReference>
<dbReference type="InterPro" id="IPR028082">
    <property type="entry name" value="Peripla_BP_I"/>
</dbReference>